<dbReference type="Proteomes" id="UP001328107">
    <property type="component" value="Unassembled WGS sequence"/>
</dbReference>
<comment type="caution">
    <text evidence="3">The sequence shown here is derived from an EMBL/GenBank/DDBJ whole genome shotgun (WGS) entry which is preliminary data.</text>
</comment>
<dbReference type="PROSITE" id="PS00028">
    <property type="entry name" value="ZINC_FINGER_C2H2_1"/>
    <property type="match status" value="1"/>
</dbReference>
<feature type="non-terminal residue" evidence="3">
    <location>
        <position position="1"/>
    </location>
</feature>
<evidence type="ECO:0000259" key="2">
    <source>
        <dbReference type="PROSITE" id="PS50157"/>
    </source>
</evidence>
<accession>A0AAN5CE07</accession>
<proteinExistence type="predicted"/>
<organism evidence="3 4">
    <name type="scientific">Pristionchus mayeri</name>
    <dbReference type="NCBI Taxonomy" id="1317129"/>
    <lineage>
        <taxon>Eukaryota</taxon>
        <taxon>Metazoa</taxon>
        <taxon>Ecdysozoa</taxon>
        <taxon>Nematoda</taxon>
        <taxon>Chromadorea</taxon>
        <taxon>Rhabditida</taxon>
        <taxon>Rhabditina</taxon>
        <taxon>Diplogasteromorpha</taxon>
        <taxon>Diplogasteroidea</taxon>
        <taxon>Neodiplogasteridae</taxon>
        <taxon>Pristionchus</taxon>
    </lineage>
</organism>
<feature type="non-terminal residue" evidence="3">
    <location>
        <position position="199"/>
    </location>
</feature>
<dbReference type="SUPFAM" id="SSF57667">
    <property type="entry name" value="beta-beta-alpha zinc fingers"/>
    <property type="match status" value="1"/>
</dbReference>
<dbReference type="Gene3D" id="3.30.160.60">
    <property type="entry name" value="Classic Zinc Finger"/>
    <property type="match status" value="1"/>
</dbReference>
<dbReference type="GO" id="GO:0008270">
    <property type="term" value="F:zinc ion binding"/>
    <property type="evidence" value="ECO:0007669"/>
    <property type="project" value="UniProtKB-KW"/>
</dbReference>
<dbReference type="SMART" id="SM00355">
    <property type="entry name" value="ZnF_C2H2"/>
    <property type="match status" value="2"/>
</dbReference>
<keyword evidence="1" id="KW-0863">Zinc-finger</keyword>
<sequence>KDEPIDDFAEYEQEMPIADMYCPSTGISRPLDVSTGIPCLHVENKLSTDCGKKRMDLKYRANIDEEPFTCPYCDNVFWSRGGRSNHIRSIHHAQPYVCITCDQRFEKHFQLNYHIFINEGHRALSEKTQKRFSSVTKVVDSGRNKIMEYPVVTMAETHNLAIAKQEEPIAYVYPSFTYRPIKLASGILDSQKVLQKCSL</sequence>
<evidence type="ECO:0000313" key="3">
    <source>
        <dbReference type="EMBL" id="GMR38196.1"/>
    </source>
</evidence>
<gene>
    <name evidence="3" type="ORF">PMAYCL1PPCAC_08391</name>
</gene>
<evidence type="ECO:0000313" key="4">
    <source>
        <dbReference type="Proteomes" id="UP001328107"/>
    </source>
</evidence>
<dbReference type="InterPro" id="IPR013087">
    <property type="entry name" value="Znf_C2H2_type"/>
</dbReference>
<feature type="domain" description="C2H2-type" evidence="2">
    <location>
        <begin position="96"/>
        <end position="123"/>
    </location>
</feature>
<protein>
    <recommendedName>
        <fullName evidence="2">C2H2-type domain-containing protein</fullName>
    </recommendedName>
</protein>
<dbReference type="PROSITE" id="PS50157">
    <property type="entry name" value="ZINC_FINGER_C2H2_2"/>
    <property type="match status" value="2"/>
</dbReference>
<feature type="domain" description="C2H2-type" evidence="2">
    <location>
        <begin position="68"/>
        <end position="96"/>
    </location>
</feature>
<name>A0AAN5CE07_9BILA</name>
<reference evidence="4" key="1">
    <citation type="submission" date="2022-10" db="EMBL/GenBank/DDBJ databases">
        <title>Genome assembly of Pristionchus species.</title>
        <authorList>
            <person name="Yoshida K."/>
            <person name="Sommer R.J."/>
        </authorList>
    </citation>
    <scope>NUCLEOTIDE SEQUENCE [LARGE SCALE GENOMIC DNA]</scope>
    <source>
        <strain evidence="4">RS5460</strain>
    </source>
</reference>
<dbReference type="InterPro" id="IPR036236">
    <property type="entry name" value="Znf_C2H2_sf"/>
</dbReference>
<keyword evidence="1" id="KW-0862">Zinc</keyword>
<evidence type="ECO:0000256" key="1">
    <source>
        <dbReference type="PROSITE-ProRule" id="PRU00042"/>
    </source>
</evidence>
<keyword evidence="4" id="KW-1185">Reference proteome</keyword>
<dbReference type="AlphaFoldDB" id="A0AAN5CE07"/>
<dbReference type="EMBL" id="BTRK01000002">
    <property type="protein sequence ID" value="GMR38196.1"/>
    <property type="molecule type" value="Genomic_DNA"/>
</dbReference>
<keyword evidence="1" id="KW-0479">Metal-binding</keyword>